<feature type="domain" description="Integrase catalytic" evidence="2">
    <location>
        <begin position="1"/>
        <end position="114"/>
    </location>
</feature>
<feature type="region of interest" description="Disordered" evidence="1">
    <location>
        <begin position="266"/>
        <end position="285"/>
    </location>
</feature>
<protein>
    <recommendedName>
        <fullName evidence="2">Integrase catalytic domain-containing protein</fullName>
    </recommendedName>
</protein>
<dbReference type="AlphaFoldDB" id="A0AAV2TU45"/>
<evidence type="ECO:0000313" key="3">
    <source>
        <dbReference type="EMBL" id="CAL5140363.1"/>
    </source>
</evidence>
<accession>A0AAV2TU45</accession>
<dbReference type="InterPro" id="IPR050951">
    <property type="entry name" value="Retrovirus_Pol_polyprotein"/>
</dbReference>
<dbReference type="GO" id="GO:0003676">
    <property type="term" value="F:nucleic acid binding"/>
    <property type="evidence" value="ECO:0007669"/>
    <property type="project" value="InterPro"/>
</dbReference>
<dbReference type="FunFam" id="3.30.420.10:FF:000032">
    <property type="entry name" value="Retrovirus-related Pol polyprotein from transposon 297-like Protein"/>
    <property type="match status" value="1"/>
</dbReference>
<reference evidence="3" key="1">
    <citation type="submission" date="2024-06" db="EMBL/GenBank/DDBJ databases">
        <authorList>
            <person name="Liu X."/>
            <person name="Lenzi L."/>
            <person name="Haldenby T S."/>
            <person name="Uol C."/>
        </authorList>
    </citation>
    <scope>NUCLEOTIDE SEQUENCE</scope>
</reference>
<dbReference type="Gene3D" id="3.30.420.10">
    <property type="entry name" value="Ribonuclease H-like superfamily/Ribonuclease H"/>
    <property type="match status" value="1"/>
</dbReference>
<evidence type="ECO:0000256" key="1">
    <source>
        <dbReference type="SAM" id="MobiDB-lite"/>
    </source>
</evidence>
<dbReference type="Proteomes" id="UP001497525">
    <property type="component" value="Unassembled WGS sequence"/>
</dbReference>
<dbReference type="SUPFAM" id="SSF53098">
    <property type="entry name" value="Ribonuclease H-like"/>
    <property type="match status" value="1"/>
</dbReference>
<dbReference type="PANTHER" id="PTHR37984:SF15">
    <property type="entry name" value="INTEGRASE CATALYTIC DOMAIN-CONTAINING PROTEIN"/>
    <property type="match status" value="1"/>
</dbReference>
<dbReference type="GO" id="GO:0015074">
    <property type="term" value="P:DNA integration"/>
    <property type="evidence" value="ECO:0007669"/>
    <property type="project" value="InterPro"/>
</dbReference>
<evidence type="ECO:0000259" key="2">
    <source>
        <dbReference type="PROSITE" id="PS50994"/>
    </source>
</evidence>
<dbReference type="PROSITE" id="PS50994">
    <property type="entry name" value="INTEGRASE"/>
    <property type="match status" value="1"/>
</dbReference>
<proteinExistence type="predicted"/>
<dbReference type="EMBL" id="CAXLJL010000711">
    <property type="protein sequence ID" value="CAL5140363.1"/>
    <property type="molecule type" value="Genomic_DNA"/>
</dbReference>
<dbReference type="InterPro" id="IPR012337">
    <property type="entry name" value="RNaseH-like_sf"/>
</dbReference>
<sequence>MEATTVAEAILKHWICQWGAPNQIHSDQGTSFDNALMHELCRSLGIDKTRTTAYHPQGNGQVERTNRTLKELLKAFVHTRNDWDIQIPFCLMAYRASVHSSTAQTPNYLWTGREFRLPTDARLPTIQPERLAVNEFVIRLRETILQNERLARDHLRTAQRHQKDYYDKKVFGSPVHPGDRVWLQTTVQTPGLPLKFRKQWTGPCEVLNVRGPSTYLIRDITKPNAQPMVVHFNQLKPYFENTDQSTPNAANTDDIPSVAAEVEIPAGGGTGIAPRTELNSSGGAV</sequence>
<gene>
    <name evidence="3" type="ORF">CDAUBV1_LOCUS15691</name>
</gene>
<dbReference type="PANTHER" id="PTHR37984">
    <property type="entry name" value="PROTEIN CBG26694"/>
    <property type="match status" value="1"/>
</dbReference>
<organism evidence="3 4">
    <name type="scientific">Calicophoron daubneyi</name>
    <name type="common">Rumen fluke</name>
    <name type="synonym">Paramphistomum daubneyi</name>
    <dbReference type="NCBI Taxonomy" id="300641"/>
    <lineage>
        <taxon>Eukaryota</taxon>
        <taxon>Metazoa</taxon>
        <taxon>Spiralia</taxon>
        <taxon>Lophotrochozoa</taxon>
        <taxon>Platyhelminthes</taxon>
        <taxon>Trematoda</taxon>
        <taxon>Digenea</taxon>
        <taxon>Plagiorchiida</taxon>
        <taxon>Pronocephalata</taxon>
        <taxon>Paramphistomoidea</taxon>
        <taxon>Paramphistomidae</taxon>
        <taxon>Calicophoron</taxon>
    </lineage>
</organism>
<evidence type="ECO:0000313" key="4">
    <source>
        <dbReference type="Proteomes" id="UP001497525"/>
    </source>
</evidence>
<dbReference type="InterPro" id="IPR001584">
    <property type="entry name" value="Integrase_cat-core"/>
</dbReference>
<name>A0AAV2TU45_CALDB</name>
<comment type="caution">
    <text evidence="3">The sequence shown here is derived from an EMBL/GenBank/DDBJ whole genome shotgun (WGS) entry which is preliminary data.</text>
</comment>
<dbReference type="InterPro" id="IPR036397">
    <property type="entry name" value="RNaseH_sf"/>
</dbReference>